<evidence type="ECO:0000256" key="1">
    <source>
        <dbReference type="SAM" id="Coils"/>
    </source>
</evidence>
<name>A0ABP8FZX7_9BACT</name>
<dbReference type="Proteomes" id="UP001501207">
    <property type="component" value="Unassembled WGS sequence"/>
</dbReference>
<dbReference type="RefSeq" id="WP_344979874.1">
    <property type="nucleotide sequence ID" value="NZ_BAABFN010000006.1"/>
</dbReference>
<reference evidence="3" key="1">
    <citation type="journal article" date="2019" name="Int. J. Syst. Evol. Microbiol.">
        <title>The Global Catalogue of Microorganisms (GCM) 10K type strain sequencing project: providing services to taxonomists for standard genome sequencing and annotation.</title>
        <authorList>
            <consortium name="The Broad Institute Genomics Platform"/>
            <consortium name="The Broad Institute Genome Sequencing Center for Infectious Disease"/>
            <person name="Wu L."/>
            <person name="Ma J."/>
        </authorList>
    </citation>
    <scope>NUCLEOTIDE SEQUENCE [LARGE SCALE GENOMIC DNA]</scope>
    <source>
        <strain evidence="3">JCM 17664</strain>
    </source>
</reference>
<keyword evidence="1" id="KW-0175">Coiled coil</keyword>
<organism evidence="2 3">
    <name type="scientific">Compostibacter hankyongensis</name>
    <dbReference type="NCBI Taxonomy" id="1007089"/>
    <lineage>
        <taxon>Bacteria</taxon>
        <taxon>Pseudomonadati</taxon>
        <taxon>Bacteroidota</taxon>
        <taxon>Chitinophagia</taxon>
        <taxon>Chitinophagales</taxon>
        <taxon>Chitinophagaceae</taxon>
        <taxon>Compostibacter</taxon>
    </lineage>
</organism>
<accession>A0ABP8FZX7</accession>
<protein>
    <recommendedName>
        <fullName evidence="4">HEAT repeat domain-containing protein</fullName>
    </recommendedName>
</protein>
<comment type="caution">
    <text evidence="2">The sequence shown here is derived from an EMBL/GenBank/DDBJ whole genome shotgun (WGS) entry which is preliminary data.</text>
</comment>
<feature type="coiled-coil region" evidence="1">
    <location>
        <begin position="43"/>
        <end position="70"/>
    </location>
</feature>
<proteinExistence type="predicted"/>
<dbReference type="EMBL" id="BAABFN010000006">
    <property type="protein sequence ID" value="GAA4314470.1"/>
    <property type="molecule type" value="Genomic_DNA"/>
</dbReference>
<keyword evidence="3" id="KW-1185">Reference proteome</keyword>
<evidence type="ECO:0000313" key="3">
    <source>
        <dbReference type="Proteomes" id="UP001501207"/>
    </source>
</evidence>
<evidence type="ECO:0000313" key="2">
    <source>
        <dbReference type="EMBL" id="GAA4314470.1"/>
    </source>
</evidence>
<evidence type="ECO:0008006" key="4">
    <source>
        <dbReference type="Google" id="ProtNLM"/>
    </source>
</evidence>
<sequence>MKKLSEDKRKLIEMGGFYRKEWNPLLKKEVEVFVPNYIDDSIMKRENEMKKRLQDAKKENEKLYQELRDNNYITPDSMEWSEYISKYRPFDKQYIQIVLKWLPSLNNKDVALGLLHYPKHKYDGKILTETFELGKDREYRWRICELIDFVLPINIDEWIVNAFLNPEYGNTTEMLGLAISKLFPYPKASDFLCRGFFLHPMHASKALGEIGKDKELSFLNQHKEMVDKYTQKEITKSIQKINKRLEQKNPK</sequence>
<gene>
    <name evidence="2" type="ORF">GCM10023143_25340</name>
</gene>